<dbReference type="EMBL" id="PKLZ01000003">
    <property type="protein sequence ID" value="PLW83323.1"/>
    <property type="molecule type" value="Genomic_DNA"/>
</dbReference>
<dbReference type="Pfam" id="PF20254">
    <property type="entry name" value="DMFA2_C"/>
    <property type="match status" value="1"/>
</dbReference>
<gene>
    <name evidence="2" type="ORF">CWI75_07950</name>
</gene>
<dbReference type="InterPro" id="IPR046540">
    <property type="entry name" value="DMFA2_C"/>
</dbReference>
<organism evidence="2 3">
    <name type="scientific">Kineobactrum sediminis</name>
    <dbReference type="NCBI Taxonomy" id="1905677"/>
    <lineage>
        <taxon>Bacteria</taxon>
        <taxon>Pseudomonadati</taxon>
        <taxon>Pseudomonadota</taxon>
        <taxon>Gammaproteobacteria</taxon>
        <taxon>Cellvibrionales</taxon>
        <taxon>Halieaceae</taxon>
        <taxon>Kineobactrum</taxon>
    </lineage>
</organism>
<evidence type="ECO:0000259" key="1">
    <source>
        <dbReference type="Pfam" id="PF20254"/>
    </source>
</evidence>
<proteinExistence type="predicted"/>
<evidence type="ECO:0000313" key="3">
    <source>
        <dbReference type="Proteomes" id="UP000234845"/>
    </source>
</evidence>
<evidence type="ECO:0000313" key="2">
    <source>
        <dbReference type="EMBL" id="PLW83323.1"/>
    </source>
</evidence>
<keyword evidence="3" id="KW-1185">Reference proteome</keyword>
<reference evidence="3" key="1">
    <citation type="submission" date="2017-11" db="EMBL/GenBank/DDBJ databases">
        <title>The draft genome sequence of Chromatocurvus sp. F02.</title>
        <authorList>
            <person name="Du Z.-J."/>
            <person name="Chang Y.-Q."/>
        </authorList>
    </citation>
    <scope>NUCLEOTIDE SEQUENCE [LARGE SCALE GENOMIC DNA]</scope>
    <source>
        <strain evidence="3">F02</strain>
    </source>
</reference>
<sequence length="529" mass="58779">MPAQACWWYEGASSDVPQVWCYTDDLSYQVGEEVALHVHTTASSFNLVVYRDGLQREVVHRVEDLRGEAHETPEDCSETGCGWPVSHRFSVGSEWRSGGYVVVVTAETGGRSVRHEHWFAVRPLVPQRDALILMAATSTWIAYNSWGGSNAYEGIWGTENDRLAPVLSLQRPWGRGMAWLPEGAPRLCAPGKLPVGWVPRYEAIEWALANGFPKYYATNGWAMYERHFVRWAEACGYTVNVITQHDLHFRPEVIESAPLVTVVGHDEYWSWEMRDHLENYLSQGGRMARFAGNMGWQVRLEENGRAQRCHKHFAGTEDPVMESAEEQHLLTSWWDDRRIGRPIAETFGVTGTQGMYTRVGGFNPRHSGGFTVYQPRHWAFDGCDAYYGDQFGAQSGVFGFEVDGLDYEIRNGIPTATGRDGVDPASVEIIALSPAALIEEDHGNEGTQLFVGAFDCEFMATAVHGEATPEAVDELSRGCGVISEHSVGKGRSFSAASCEWVVGLAGGDPAVERLTRNVLDRYLGGEDDS</sequence>
<dbReference type="AlphaFoldDB" id="A0A2N5Y4K3"/>
<protein>
    <recommendedName>
        <fullName evidence="1">N,N-dimethylformamidase beta subunit-like C-terminal domain-containing protein</fullName>
    </recommendedName>
</protein>
<feature type="domain" description="N,N-dimethylformamidase beta subunit-like C-terminal" evidence="1">
    <location>
        <begin position="50"/>
        <end position="505"/>
    </location>
</feature>
<dbReference type="Proteomes" id="UP000234845">
    <property type="component" value="Unassembled WGS sequence"/>
</dbReference>
<comment type="caution">
    <text evidence="2">The sequence shown here is derived from an EMBL/GenBank/DDBJ whole genome shotgun (WGS) entry which is preliminary data.</text>
</comment>
<name>A0A2N5Y4K3_9GAMM</name>
<accession>A0A2N5Y4K3</accession>